<feature type="transmembrane region" description="Helical" evidence="9">
    <location>
        <begin position="24"/>
        <end position="42"/>
    </location>
</feature>
<dbReference type="InterPro" id="IPR024079">
    <property type="entry name" value="MetalloPept_cat_dom_sf"/>
</dbReference>
<dbReference type="GO" id="GO:0016485">
    <property type="term" value="P:protein processing"/>
    <property type="evidence" value="ECO:0007669"/>
    <property type="project" value="TreeGrafter"/>
</dbReference>
<dbReference type="Gene3D" id="3.40.390.10">
    <property type="entry name" value="Collagenase (Catalytic Domain)"/>
    <property type="match status" value="1"/>
</dbReference>
<evidence type="ECO:0000256" key="5">
    <source>
        <dbReference type="ARBA" id="ARBA00022723"/>
    </source>
</evidence>
<name>A0A9Q0NBS8_9DIPT</name>
<dbReference type="GO" id="GO:0046872">
    <property type="term" value="F:metal ion binding"/>
    <property type="evidence" value="ECO:0007669"/>
    <property type="project" value="UniProtKB-KW"/>
</dbReference>
<dbReference type="PRINTS" id="PR00786">
    <property type="entry name" value="NEPRILYSIN"/>
</dbReference>
<comment type="cofactor">
    <cofactor evidence="1">
        <name>Zn(2+)</name>
        <dbReference type="ChEBI" id="CHEBI:29105"/>
    </cofactor>
</comment>
<dbReference type="Gene3D" id="1.10.1380.10">
    <property type="entry name" value="Neutral endopeptidase , domain2"/>
    <property type="match status" value="1"/>
</dbReference>
<dbReference type="AlphaFoldDB" id="A0A9Q0NBS8"/>
<dbReference type="Pfam" id="PF05649">
    <property type="entry name" value="Peptidase_M13_N"/>
    <property type="match status" value="1"/>
</dbReference>
<evidence type="ECO:0000313" key="13">
    <source>
        <dbReference type="Proteomes" id="UP001151699"/>
    </source>
</evidence>
<comment type="similarity">
    <text evidence="3">Belongs to the peptidase M13 family.</text>
</comment>
<dbReference type="CDD" id="cd08662">
    <property type="entry name" value="M13"/>
    <property type="match status" value="1"/>
</dbReference>
<keyword evidence="9" id="KW-0472">Membrane</keyword>
<dbReference type="PROSITE" id="PS51885">
    <property type="entry name" value="NEPRILYSIN"/>
    <property type="match status" value="1"/>
</dbReference>
<keyword evidence="7" id="KW-0862">Zinc</keyword>
<reference evidence="12" key="1">
    <citation type="submission" date="2022-07" db="EMBL/GenBank/DDBJ databases">
        <authorList>
            <person name="Trinca V."/>
            <person name="Uliana J.V.C."/>
            <person name="Torres T.T."/>
            <person name="Ward R.J."/>
            <person name="Monesi N."/>
        </authorList>
    </citation>
    <scope>NUCLEOTIDE SEQUENCE</scope>
    <source>
        <strain evidence="12">HSMRA1968</strain>
        <tissue evidence="12">Whole embryos</tissue>
    </source>
</reference>
<evidence type="ECO:0000256" key="3">
    <source>
        <dbReference type="ARBA" id="ARBA00007357"/>
    </source>
</evidence>
<dbReference type="GO" id="GO:0004222">
    <property type="term" value="F:metalloendopeptidase activity"/>
    <property type="evidence" value="ECO:0007669"/>
    <property type="project" value="InterPro"/>
</dbReference>
<keyword evidence="9" id="KW-1133">Transmembrane helix</keyword>
<keyword evidence="9" id="KW-0812">Transmembrane</keyword>
<proteinExistence type="inferred from homology"/>
<feature type="domain" description="Peptidase M13 N-terminal" evidence="11">
    <location>
        <begin position="79"/>
        <end position="471"/>
    </location>
</feature>
<dbReference type="InterPro" id="IPR008753">
    <property type="entry name" value="Peptidase_M13_N"/>
</dbReference>
<evidence type="ECO:0000256" key="2">
    <source>
        <dbReference type="ARBA" id="ARBA00004401"/>
    </source>
</evidence>
<feature type="domain" description="Peptidase M13 C-terminal" evidence="10">
    <location>
        <begin position="535"/>
        <end position="738"/>
    </location>
</feature>
<dbReference type="InterPro" id="IPR000718">
    <property type="entry name" value="Peptidase_M13"/>
</dbReference>
<dbReference type="SUPFAM" id="SSF55486">
    <property type="entry name" value="Metalloproteases ('zincins'), catalytic domain"/>
    <property type="match status" value="1"/>
</dbReference>
<dbReference type="EMBL" id="WJQU01000001">
    <property type="protein sequence ID" value="KAJ6647387.1"/>
    <property type="molecule type" value="Genomic_DNA"/>
</dbReference>
<evidence type="ECO:0000259" key="11">
    <source>
        <dbReference type="Pfam" id="PF05649"/>
    </source>
</evidence>
<organism evidence="12 13">
    <name type="scientific">Pseudolycoriella hygida</name>
    <dbReference type="NCBI Taxonomy" id="35572"/>
    <lineage>
        <taxon>Eukaryota</taxon>
        <taxon>Metazoa</taxon>
        <taxon>Ecdysozoa</taxon>
        <taxon>Arthropoda</taxon>
        <taxon>Hexapoda</taxon>
        <taxon>Insecta</taxon>
        <taxon>Pterygota</taxon>
        <taxon>Neoptera</taxon>
        <taxon>Endopterygota</taxon>
        <taxon>Diptera</taxon>
        <taxon>Nematocera</taxon>
        <taxon>Sciaroidea</taxon>
        <taxon>Sciaridae</taxon>
        <taxon>Pseudolycoriella</taxon>
    </lineage>
</organism>
<keyword evidence="6" id="KW-0378">Hydrolase</keyword>
<evidence type="ECO:0000256" key="6">
    <source>
        <dbReference type="ARBA" id="ARBA00022801"/>
    </source>
</evidence>
<dbReference type="GO" id="GO:0005886">
    <property type="term" value="C:plasma membrane"/>
    <property type="evidence" value="ECO:0007669"/>
    <property type="project" value="UniProtKB-SubCell"/>
</dbReference>
<sequence>MPIGYREANGEGSCWSHRTTPEKFLIIFGTLTSVIVVIVLVVERENSCNDYGLKEPCLTKQCIVEASDVLKRMNQAVNPCDDFYEFACGTYLKETVIPDDEISVSAFSSIENKLNEKLRVIAEEPIQDGEIEPFKNVKRLYKACMNTSLIEELGVTPVRNIVDRMGGWPVLETAWNSNGNWTWQRSVQLSRENGYSVNSFMYFAVLPDDKNSSKRVITIDQARLGLSREFLIQNLTEPFVQAYHDYQVDLAVLFGANRIRAEVEMMEALNFEIKLAQISLAKKDRRDLDKLYNPISVRDLQANSSFAYAGHNWLSYFNNILPPESQLTDDTVVVVGAISFFQELGNLLKNTDNRIMANYAAWRHVLSSVDSLPNNFRARQLEYDRLTSGRSSAKPRWLECVEATVNFYEIAFGALYVRTHFNKAAKETVLEVVKNIKNEFKIMLKEVNWMDERTMREANEKVASIREEIGFANELLDDRILSDYYAAVPAAVDENKYYESRRILSVASALRTNRRLYEDVNKTEWSSHVPPAIVNAFYSSENKISFPAGVLQGVFFHYGRPKYMNYGGIGFVIGHEITHGFDDKGSQFDCNGNLKNWWAEATRKAYLNKAQCIINQYGDYVEPLTNLTVNGVNTQGENIADNGGIKEAYRAYQRWAANNPEPKLPGLDYTPKQMFWISAAQVWCSVRRKEMLKTQVTTGVHSPARFRVNGPMSNTKEFANDFNCASGTPMNPKKKCAV</sequence>
<dbReference type="Proteomes" id="UP001151699">
    <property type="component" value="Chromosome A"/>
</dbReference>
<dbReference type="OrthoDB" id="6475849at2759"/>
<protein>
    <submittedName>
        <fullName evidence="12">Neprilysin-2</fullName>
    </submittedName>
</protein>
<evidence type="ECO:0000256" key="8">
    <source>
        <dbReference type="ARBA" id="ARBA00023049"/>
    </source>
</evidence>
<dbReference type="InterPro" id="IPR042089">
    <property type="entry name" value="Peptidase_M13_dom_2"/>
</dbReference>
<keyword evidence="5" id="KW-0479">Metal-binding</keyword>
<evidence type="ECO:0000259" key="10">
    <source>
        <dbReference type="Pfam" id="PF01431"/>
    </source>
</evidence>
<keyword evidence="8" id="KW-0482">Metalloprotease</keyword>
<evidence type="ECO:0000256" key="1">
    <source>
        <dbReference type="ARBA" id="ARBA00001947"/>
    </source>
</evidence>
<dbReference type="PANTHER" id="PTHR11733">
    <property type="entry name" value="ZINC METALLOPROTEASE FAMILY M13 NEPRILYSIN-RELATED"/>
    <property type="match status" value="1"/>
</dbReference>
<accession>A0A9Q0NBS8</accession>
<dbReference type="PANTHER" id="PTHR11733:SF224">
    <property type="entry name" value="NEPRILYSIN-2"/>
    <property type="match status" value="1"/>
</dbReference>
<evidence type="ECO:0000256" key="4">
    <source>
        <dbReference type="ARBA" id="ARBA00022670"/>
    </source>
</evidence>
<dbReference type="Pfam" id="PF01431">
    <property type="entry name" value="Peptidase_M13"/>
    <property type="match status" value="1"/>
</dbReference>
<comment type="subcellular location">
    <subcellularLocation>
        <location evidence="2">Cell membrane</location>
        <topology evidence="2">Single-pass type II membrane protein</topology>
    </subcellularLocation>
</comment>
<comment type="caution">
    <text evidence="12">The sequence shown here is derived from an EMBL/GenBank/DDBJ whole genome shotgun (WGS) entry which is preliminary data.</text>
</comment>
<keyword evidence="4" id="KW-0645">Protease</keyword>
<evidence type="ECO:0000256" key="9">
    <source>
        <dbReference type="SAM" id="Phobius"/>
    </source>
</evidence>
<evidence type="ECO:0000256" key="7">
    <source>
        <dbReference type="ARBA" id="ARBA00022833"/>
    </source>
</evidence>
<gene>
    <name evidence="12" type="primary">Nep2_5</name>
    <name evidence="12" type="ORF">Bhyg_02609</name>
</gene>
<evidence type="ECO:0000313" key="12">
    <source>
        <dbReference type="EMBL" id="KAJ6647387.1"/>
    </source>
</evidence>
<keyword evidence="13" id="KW-1185">Reference proteome</keyword>
<dbReference type="InterPro" id="IPR018497">
    <property type="entry name" value="Peptidase_M13_C"/>
</dbReference>